<dbReference type="InterPro" id="IPR015414">
    <property type="entry name" value="TMEM64"/>
</dbReference>
<dbReference type="Proteomes" id="UP000005289">
    <property type="component" value="Chromosome"/>
</dbReference>
<dbReference type="KEGG" id="tti:THITH_10985"/>
<keyword evidence="9" id="KW-1185">Reference proteome</keyword>
<evidence type="ECO:0000256" key="1">
    <source>
        <dbReference type="ARBA" id="ARBA00004651"/>
    </source>
</evidence>
<name>W0DT85_9GAMM</name>
<dbReference type="InterPro" id="IPR032816">
    <property type="entry name" value="VTT_dom"/>
</dbReference>
<dbReference type="PANTHER" id="PTHR12677:SF59">
    <property type="entry name" value="GOLGI APPARATUS MEMBRANE PROTEIN TVP38-RELATED"/>
    <property type="match status" value="1"/>
</dbReference>
<feature type="domain" description="VTT" evidence="7">
    <location>
        <begin position="67"/>
        <end position="182"/>
    </location>
</feature>
<dbReference type="PANTHER" id="PTHR12677">
    <property type="entry name" value="GOLGI APPARATUS MEMBRANE PROTEIN TVP38-RELATED"/>
    <property type="match status" value="1"/>
</dbReference>
<feature type="transmembrane region" description="Helical" evidence="6">
    <location>
        <begin position="197"/>
        <end position="215"/>
    </location>
</feature>
<dbReference type="Pfam" id="PF09335">
    <property type="entry name" value="VTT_dom"/>
    <property type="match status" value="1"/>
</dbReference>
<feature type="transmembrane region" description="Helical" evidence="6">
    <location>
        <begin position="127"/>
        <end position="151"/>
    </location>
</feature>
<sequence length="225" mass="24591">MSPRFRLLLFLGVLAALVLMALYWGITLQEEDWGPAQIRALAERFEGQPWLPWAVFAGVVIGLQIAIPQVLLVPVAVIVLGPWSGFAAAYLGTIVAAIVGYLAGRYLGRRPVRRLSGPSMKRLSRSLAQRGIQSMVVINMLPIVSQTLINLLAGTTHIRFRDFLIGSVIGILPPTAVVTVATHLLLQVGRMPTAGEALVLFLAVFLTAMALWVLTRRAWNWLYGA</sequence>
<evidence type="ECO:0000313" key="8">
    <source>
        <dbReference type="EMBL" id="AHF00164.1"/>
    </source>
</evidence>
<gene>
    <name evidence="8" type="ORF">THITH_10985</name>
</gene>
<evidence type="ECO:0000256" key="6">
    <source>
        <dbReference type="RuleBase" id="RU366058"/>
    </source>
</evidence>
<dbReference type="OrthoDB" id="9814092at2"/>
<dbReference type="AlphaFoldDB" id="W0DT85"/>
<dbReference type="GO" id="GO:0005886">
    <property type="term" value="C:plasma membrane"/>
    <property type="evidence" value="ECO:0007669"/>
    <property type="project" value="UniProtKB-SubCell"/>
</dbReference>
<dbReference type="EMBL" id="CP007029">
    <property type="protein sequence ID" value="AHF00164.1"/>
    <property type="molecule type" value="Genomic_DNA"/>
</dbReference>
<proteinExistence type="inferred from homology"/>
<keyword evidence="2 6" id="KW-1003">Cell membrane</keyword>
<evidence type="ECO:0000313" key="9">
    <source>
        <dbReference type="Proteomes" id="UP000005289"/>
    </source>
</evidence>
<evidence type="ECO:0000256" key="4">
    <source>
        <dbReference type="ARBA" id="ARBA00022989"/>
    </source>
</evidence>
<organism evidence="8 9">
    <name type="scientific">Thioalkalivibrio paradoxus ARh 1</name>
    <dbReference type="NCBI Taxonomy" id="713585"/>
    <lineage>
        <taxon>Bacteria</taxon>
        <taxon>Pseudomonadati</taxon>
        <taxon>Pseudomonadota</taxon>
        <taxon>Gammaproteobacteria</taxon>
        <taxon>Chromatiales</taxon>
        <taxon>Ectothiorhodospiraceae</taxon>
        <taxon>Thioalkalivibrio</taxon>
    </lineage>
</organism>
<feature type="transmembrane region" description="Helical" evidence="6">
    <location>
        <begin position="163"/>
        <end position="185"/>
    </location>
</feature>
<comment type="subcellular location">
    <subcellularLocation>
        <location evidence="1 6">Cell membrane</location>
        <topology evidence="1 6">Multi-pass membrane protein</topology>
    </subcellularLocation>
</comment>
<evidence type="ECO:0000256" key="2">
    <source>
        <dbReference type="ARBA" id="ARBA00022475"/>
    </source>
</evidence>
<keyword evidence="5 6" id="KW-0472">Membrane</keyword>
<evidence type="ECO:0000259" key="7">
    <source>
        <dbReference type="Pfam" id="PF09335"/>
    </source>
</evidence>
<comment type="similarity">
    <text evidence="6">Belongs to the TVP38/TMEM64 family.</text>
</comment>
<accession>W0DT85</accession>
<reference evidence="8 9" key="1">
    <citation type="submission" date="2013-12" db="EMBL/GenBank/DDBJ databases">
        <authorList>
            <consortium name="DOE Joint Genome Institute"/>
            <person name="Muyzer G."/>
            <person name="Huntemann M."/>
            <person name="Han J."/>
            <person name="Chen A."/>
            <person name="Kyrpides N."/>
            <person name="Mavromatis K."/>
            <person name="Markowitz V."/>
            <person name="Palaniappan K."/>
            <person name="Ivanova N."/>
            <person name="Schaumberg A."/>
            <person name="Pati A."/>
            <person name="Liolios K."/>
            <person name="Nordberg H.P."/>
            <person name="Cantor M.N."/>
            <person name="Hua S.X."/>
            <person name="Woyke T."/>
        </authorList>
    </citation>
    <scope>NUCLEOTIDE SEQUENCE [LARGE SCALE GENOMIC DNA]</scope>
    <source>
        <strain evidence="8 9">ARh 1</strain>
    </source>
</reference>
<dbReference type="HOGENOM" id="CLU_038944_4_3_6"/>
<keyword evidence="3 6" id="KW-0812">Transmembrane</keyword>
<feature type="transmembrane region" description="Helical" evidence="6">
    <location>
        <begin position="87"/>
        <end position="107"/>
    </location>
</feature>
<keyword evidence="4 6" id="KW-1133">Transmembrane helix</keyword>
<protein>
    <recommendedName>
        <fullName evidence="6">TVP38/TMEM64 family membrane protein</fullName>
    </recommendedName>
</protein>
<evidence type="ECO:0000256" key="5">
    <source>
        <dbReference type="ARBA" id="ARBA00023136"/>
    </source>
</evidence>
<feature type="transmembrane region" description="Helical" evidence="6">
    <location>
        <begin position="53"/>
        <end position="80"/>
    </location>
</feature>
<evidence type="ECO:0000256" key="3">
    <source>
        <dbReference type="ARBA" id="ARBA00022692"/>
    </source>
</evidence>
<feature type="transmembrane region" description="Helical" evidence="6">
    <location>
        <begin position="7"/>
        <end position="26"/>
    </location>
</feature>
<dbReference type="RefSeq" id="WP_006748115.1">
    <property type="nucleotide sequence ID" value="NZ_CP007029.1"/>
</dbReference>